<dbReference type="RefSeq" id="WP_052308747.1">
    <property type="nucleotide sequence ID" value="NZ_BMWX01000001.1"/>
</dbReference>
<keyword evidence="2" id="KW-1185">Reference proteome</keyword>
<reference evidence="1" key="1">
    <citation type="journal article" date="2014" name="Int. J. Syst. Evol. Microbiol.">
        <title>Complete genome sequence of Corynebacterium casei LMG S-19264T (=DSM 44701T), isolated from a smear-ripened cheese.</title>
        <authorList>
            <consortium name="US DOE Joint Genome Institute (JGI-PGF)"/>
            <person name="Walter F."/>
            <person name="Albersmeier A."/>
            <person name="Kalinowski J."/>
            <person name="Ruckert C."/>
        </authorList>
    </citation>
    <scope>NUCLEOTIDE SEQUENCE</scope>
    <source>
        <strain evidence="1">KCTC 12368</strain>
    </source>
</reference>
<dbReference type="AlphaFoldDB" id="A0A918UJE3"/>
<dbReference type="Proteomes" id="UP000619457">
    <property type="component" value="Unassembled WGS sequence"/>
</dbReference>
<proteinExistence type="predicted"/>
<evidence type="ECO:0000313" key="2">
    <source>
        <dbReference type="Proteomes" id="UP000619457"/>
    </source>
</evidence>
<organism evidence="1 2">
    <name type="scientific">Echinicola pacifica</name>
    <dbReference type="NCBI Taxonomy" id="346377"/>
    <lineage>
        <taxon>Bacteria</taxon>
        <taxon>Pseudomonadati</taxon>
        <taxon>Bacteroidota</taxon>
        <taxon>Cytophagia</taxon>
        <taxon>Cytophagales</taxon>
        <taxon>Cyclobacteriaceae</taxon>
        <taxon>Echinicola</taxon>
    </lineage>
</organism>
<protein>
    <submittedName>
        <fullName evidence="1">Uncharacterized protein</fullName>
    </submittedName>
</protein>
<sequence length="349" mass="39189">MQSVIKLIGVVALAIVLLPLHSMGQGKDRSDIPAYKPYYDSLKSMDYPFTLPIWGKQAYKRGYDIPLAYGLSAIYFTQRQEILMEKILLGFNGSPQADFSDFIQFGPTIGTTNAYTFRPDIWVMPFLNLYGIIGMGTTETQVNLNAPINLQTTQRFNVNSYGLGMTLAGSLGPVWLTWDNNYNFANIEVVVEPVPAFNSGIRVGHTMLNATNPEKSLSAWVGVFYQNISNDTRGNIKVEEIFPGIGQGIIIDDLRTWADDLPIAQRVIANQIIDKIEDISNGIDVEDATIDYTLDKKVAAPFNIVLGSQYQFNKRIMLRTELGVFGKRSQFLLNLNYRFAGFRKGYKIF</sequence>
<evidence type="ECO:0000313" key="1">
    <source>
        <dbReference type="EMBL" id="GGZ16171.1"/>
    </source>
</evidence>
<name>A0A918UJE3_9BACT</name>
<comment type="caution">
    <text evidence="1">The sequence shown here is derived from an EMBL/GenBank/DDBJ whole genome shotgun (WGS) entry which is preliminary data.</text>
</comment>
<gene>
    <name evidence="1" type="ORF">GCM10007049_05550</name>
</gene>
<accession>A0A918UJE3</accession>
<dbReference type="EMBL" id="BMWX01000001">
    <property type="protein sequence ID" value="GGZ16171.1"/>
    <property type="molecule type" value="Genomic_DNA"/>
</dbReference>
<reference evidence="1" key="2">
    <citation type="submission" date="2020-09" db="EMBL/GenBank/DDBJ databases">
        <authorList>
            <person name="Sun Q."/>
            <person name="Kim S."/>
        </authorList>
    </citation>
    <scope>NUCLEOTIDE SEQUENCE</scope>
    <source>
        <strain evidence="1">KCTC 12368</strain>
    </source>
</reference>